<dbReference type="EMBL" id="JBHSJB010000039">
    <property type="protein sequence ID" value="MFC5059212.1"/>
    <property type="molecule type" value="Genomic_DNA"/>
</dbReference>
<dbReference type="InterPro" id="IPR055123">
    <property type="entry name" value="SpnB-like_Rossmann"/>
</dbReference>
<protein>
    <submittedName>
        <fullName evidence="8">SDR family NAD(P)-dependent oxidoreductase</fullName>
    </submittedName>
</protein>
<dbReference type="InterPro" id="IPR020806">
    <property type="entry name" value="PKS_PP-bd"/>
</dbReference>
<dbReference type="InterPro" id="IPR042104">
    <property type="entry name" value="PKS_dehydratase_sf"/>
</dbReference>
<keyword evidence="2" id="KW-0597">Phosphoprotein</keyword>
<evidence type="ECO:0000259" key="6">
    <source>
        <dbReference type="PROSITE" id="PS50075"/>
    </source>
</evidence>
<name>A0ABV9YBV8_9PSEU</name>
<dbReference type="Gene3D" id="3.10.129.110">
    <property type="entry name" value="Polyketide synthase dehydratase"/>
    <property type="match status" value="1"/>
</dbReference>
<dbReference type="Pfam" id="PF21089">
    <property type="entry name" value="PKS_DH_N"/>
    <property type="match status" value="1"/>
</dbReference>
<keyword evidence="3" id="KW-0808">Transferase</keyword>
<evidence type="ECO:0000256" key="3">
    <source>
        <dbReference type="ARBA" id="ARBA00022679"/>
    </source>
</evidence>
<feature type="active site" description="Proton donor; for dehydratase activity" evidence="4">
    <location>
        <position position="372"/>
    </location>
</feature>
<dbReference type="InterPro" id="IPR016035">
    <property type="entry name" value="Acyl_Trfase/lysoPLipase"/>
</dbReference>
<dbReference type="Gene3D" id="3.40.50.720">
    <property type="entry name" value="NAD(P)-binding Rossmann-like Domain"/>
    <property type="match status" value="1"/>
</dbReference>
<proteinExistence type="predicted"/>
<dbReference type="PROSITE" id="PS52019">
    <property type="entry name" value="PKS_MFAS_DH"/>
    <property type="match status" value="1"/>
</dbReference>
<dbReference type="Pfam" id="PF14765">
    <property type="entry name" value="PS-DH"/>
    <property type="match status" value="1"/>
</dbReference>
<dbReference type="InterPro" id="IPR014030">
    <property type="entry name" value="Ketoacyl_synth_N"/>
</dbReference>
<feature type="domain" description="Carrier" evidence="6">
    <location>
        <begin position="834"/>
        <end position="909"/>
    </location>
</feature>
<dbReference type="InterPro" id="IPR036291">
    <property type="entry name" value="NAD(P)-bd_dom_sf"/>
</dbReference>
<dbReference type="RefSeq" id="WP_380648515.1">
    <property type="nucleotide sequence ID" value="NZ_JBHSJB010000039.1"/>
</dbReference>
<dbReference type="InterPro" id="IPR001227">
    <property type="entry name" value="Ac_transferase_dom_sf"/>
</dbReference>
<dbReference type="SMART" id="SM00827">
    <property type="entry name" value="PKS_AT"/>
    <property type="match status" value="1"/>
</dbReference>
<dbReference type="SUPFAM" id="SSF47336">
    <property type="entry name" value="ACP-like"/>
    <property type="match status" value="1"/>
</dbReference>
<keyword evidence="1" id="KW-0596">Phosphopantetheine</keyword>
<dbReference type="InterPro" id="IPR020807">
    <property type="entry name" value="PKS_DH"/>
</dbReference>
<dbReference type="InterPro" id="IPR049551">
    <property type="entry name" value="PKS_DH_C"/>
</dbReference>
<dbReference type="InterPro" id="IPR013968">
    <property type="entry name" value="PKS_KR"/>
</dbReference>
<dbReference type="Pfam" id="PF00109">
    <property type="entry name" value="ketoacyl-synt"/>
    <property type="match status" value="1"/>
</dbReference>
<dbReference type="SMART" id="SM00823">
    <property type="entry name" value="PKS_PP"/>
    <property type="match status" value="1"/>
</dbReference>
<dbReference type="InterPro" id="IPR014043">
    <property type="entry name" value="Acyl_transferase_dom"/>
</dbReference>
<dbReference type="PANTHER" id="PTHR43775:SF51">
    <property type="entry name" value="INACTIVE PHENOLPHTHIOCEROL SYNTHESIS POLYKETIDE SYNTHASE TYPE I PKS1-RELATED"/>
    <property type="match status" value="1"/>
</dbReference>
<evidence type="ECO:0000256" key="5">
    <source>
        <dbReference type="SAM" id="MobiDB-lite"/>
    </source>
</evidence>
<dbReference type="InterPro" id="IPR049900">
    <property type="entry name" value="PKS_mFAS_DH"/>
</dbReference>
<dbReference type="SMART" id="SM00826">
    <property type="entry name" value="PKS_DH"/>
    <property type="match status" value="1"/>
</dbReference>
<dbReference type="InterPro" id="IPR050091">
    <property type="entry name" value="PKS_NRPS_Biosynth_Enz"/>
</dbReference>
<feature type="active site" description="Proton acceptor; for dehydratase activity" evidence="4">
    <location>
        <position position="215"/>
    </location>
</feature>
<dbReference type="InterPro" id="IPR016039">
    <property type="entry name" value="Thiolase-like"/>
</dbReference>
<gene>
    <name evidence="8" type="ORF">ACFPFM_36320</name>
</gene>
<feature type="non-terminal residue" evidence="8">
    <location>
        <position position="991"/>
    </location>
</feature>
<dbReference type="InterPro" id="IPR009081">
    <property type="entry name" value="PP-bd_ACP"/>
</dbReference>
<dbReference type="PROSITE" id="PS00012">
    <property type="entry name" value="PHOSPHOPANTETHEINE"/>
    <property type="match status" value="1"/>
</dbReference>
<dbReference type="InterPro" id="IPR036736">
    <property type="entry name" value="ACP-like_sf"/>
</dbReference>
<accession>A0ABV9YBV8</accession>
<organism evidence="8 9">
    <name type="scientific">Saccharothrix xinjiangensis</name>
    <dbReference type="NCBI Taxonomy" id="204798"/>
    <lineage>
        <taxon>Bacteria</taxon>
        <taxon>Bacillati</taxon>
        <taxon>Actinomycetota</taxon>
        <taxon>Actinomycetes</taxon>
        <taxon>Pseudonocardiales</taxon>
        <taxon>Pseudonocardiaceae</taxon>
        <taxon>Saccharothrix</taxon>
    </lineage>
</organism>
<dbReference type="PROSITE" id="PS50075">
    <property type="entry name" value="CARRIER"/>
    <property type="match status" value="1"/>
</dbReference>
<dbReference type="SUPFAM" id="SSF52151">
    <property type="entry name" value="FabD/lysophospholipase-like"/>
    <property type="match status" value="1"/>
</dbReference>
<evidence type="ECO:0000313" key="8">
    <source>
        <dbReference type="EMBL" id="MFC5059212.1"/>
    </source>
</evidence>
<dbReference type="SMART" id="SM00822">
    <property type="entry name" value="PKS_KR"/>
    <property type="match status" value="1"/>
</dbReference>
<reference evidence="9" key="1">
    <citation type="journal article" date="2019" name="Int. J. Syst. Evol. Microbiol.">
        <title>The Global Catalogue of Microorganisms (GCM) 10K type strain sequencing project: providing services to taxonomists for standard genome sequencing and annotation.</title>
        <authorList>
            <consortium name="The Broad Institute Genomics Platform"/>
            <consortium name="The Broad Institute Genome Sequencing Center for Infectious Disease"/>
            <person name="Wu L."/>
            <person name="Ma J."/>
        </authorList>
    </citation>
    <scope>NUCLEOTIDE SEQUENCE [LARGE SCALE GENOMIC DNA]</scope>
    <source>
        <strain evidence="9">KCTC 12848</strain>
    </source>
</reference>
<evidence type="ECO:0000256" key="1">
    <source>
        <dbReference type="ARBA" id="ARBA00022450"/>
    </source>
</evidence>
<dbReference type="Proteomes" id="UP001595833">
    <property type="component" value="Unassembled WGS sequence"/>
</dbReference>
<comment type="caution">
    <text evidence="8">The sequence shown here is derived from an EMBL/GenBank/DDBJ whole genome shotgun (WGS) entry which is preliminary data.</text>
</comment>
<dbReference type="InterPro" id="IPR057326">
    <property type="entry name" value="KR_dom"/>
</dbReference>
<dbReference type="Pfam" id="PF00550">
    <property type="entry name" value="PP-binding"/>
    <property type="match status" value="1"/>
</dbReference>
<dbReference type="Gene3D" id="3.40.366.10">
    <property type="entry name" value="Malonyl-Coenzyme A Acyl Carrier Protein, domain 2"/>
    <property type="match status" value="1"/>
</dbReference>
<dbReference type="Pfam" id="PF00698">
    <property type="entry name" value="Acyl_transf_1"/>
    <property type="match status" value="1"/>
</dbReference>
<feature type="domain" description="PKS/mFAS DH" evidence="7">
    <location>
        <begin position="183"/>
        <end position="445"/>
    </location>
</feature>
<feature type="region of interest" description="C-terminal hotdog fold" evidence="4">
    <location>
        <begin position="315"/>
        <end position="445"/>
    </location>
</feature>
<dbReference type="PANTHER" id="PTHR43775">
    <property type="entry name" value="FATTY ACID SYNTHASE"/>
    <property type="match status" value="1"/>
</dbReference>
<dbReference type="Gene3D" id="1.10.1200.10">
    <property type="entry name" value="ACP-like"/>
    <property type="match status" value="1"/>
</dbReference>
<dbReference type="CDD" id="cd08956">
    <property type="entry name" value="KR_3_FAS_SDR_x"/>
    <property type="match status" value="1"/>
</dbReference>
<evidence type="ECO:0000259" key="7">
    <source>
        <dbReference type="PROSITE" id="PS52019"/>
    </source>
</evidence>
<sequence>VAALNGPTSVVVSGDPEAIDELLSKVQGKRIAVDYASHSAQVDSVREALLTALDGITPSAPGIPFHSTVDGATTLDAEYWYRNLRQTVRFAPVVESLGEVVFVEVSPHPVLVPDLTADAVGSLRRDDGGLDRFLTSLAEAHVHGVEVDWTPLLDGGRLVDLPTYPFQHRDYWLDVRSSAHATHPLVDTEVEFADGAGSLSTGRFSLRAQPWLADHVVAGVVLFPGTAFLELVAHAGGRLGWAGVRDLVVETPLELPADDVVDVQVLVGAVDDSGCRPVSVHARTAAHPEWRRHATGTVTGTGAPESPGRLAWPPEGATPLDVRYDVLAETGFEYGAAFRGLRAAWRRGDELFAEVDRGPDLTGFGLHPALLDAALHPLLLDAGGLRLPFAWTGVRCAATGATTLRVRLTPAGPDAFAVAVTDTDGNPVASVESLSLRPVDTARRTLYELDWRPAPAIGRPAATTTFTCPPSTATRDLLAQVVGVIRDWPAAGRRADERLVLVTRNATGPDPDLAHASVWGLVRSAQAEHPDRFVLVDVDEDGAVPDEVGLDEPQLAVRAGAVLVPRLRRTSAEPGPALTGTVLVTGATGTLGGLVARHLVTAHGVRRLVLASRTATVERFADLVGSGVEVDVVACDLSDRDQVAALLADHPVDAVVHTAGVLDDGLVESLTPERFDTVLAPKADAARHLHELAGDLSHFVLFSSMAGVVGTPGQGNYAAANAFLDALAAHRRARGLPAVSVAWGLWEQRSGMTGGVGDVERRRLARTGVVPLPTAQALDLFDAALGASGPSVVATRIDPRLLRTGPAVLRDLAEGTTASRGRALADVPEPERRQAAIDLVRAHAAAVLGHPSPEALARDRAFRELGFDSLTGVELRNRLAAACGTTLPSTLIFDHPTPEAVADRLLETTPKHDQVARLALVDDDPVVVVGMACRLPGGVLSPEDLWDLVSEGRDVISNFPADRGWGSGFGGFVDDVAGFDAGFFGISPREA</sequence>
<dbReference type="InterPro" id="IPR049552">
    <property type="entry name" value="PKS_DH_N"/>
</dbReference>
<feature type="region of interest" description="N-terminal hotdog fold" evidence="4">
    <location>
        <begin position="183"/>
        <end position="305"/>
    </location>
</feature>
<dbReference type="Pfam" id="PF08659">
    <property type="entry name" value="KR"/>
    <property type="match status" value="1"/>
</dbReference>
<evidence type="ECO:0000256" key="2">
    <source>
        <dbReference type="ARBA" id="ARBA00022553"/>
    </source>
</evidence>
<dbReference type="Gene3D" id="3.30.70.3290">
    <property type="match status" value="1"/>
</dbReference>
<evidence type="ECO:0000256" key="4">
    <source>
        <dbReference type="PROSITE-ProRule" id="PRU01363"/>
    </source>
</evidence>
<dbReference type="SUPFAM" id="SSF53901">
    <property type="entry name" value="Thiolase-like"/>
    <property type="match status" value="1"/>
</dbReference>
<feature type="region of interest" description="Disordered" evidence="5">
    <location>
        <begin position="295"/>
        <end position="314"/>
    </location>
</feature>
<dbReference type="Gene3D" id="3.40.47.10">
    <property type="match status" value="1"/>
</dbReference>
<evidence type="ECO:0000313" key="9">
    <source>
        <dbReference type="Proteomes" id="UP001595833"/>
    </source>
</evidence>
<keyword evidence="9" id="KW-1185">Reference proteome</keyword>
<dbReference type="SUPFAM" id="SSF51735">
    <property type="entry name" value="NAD(P)-binding Rossmann-fold domains"/>
    <property type="match status" value="2"/>
</dbReference>
<dbReference type="InterPro" id="IPR006162">
    <property type="entry name" value="Ppantetheine_attach_site"/>
</dbReference>
<dbReference type="Pfam" id="PF22953">
    <property type="entry name" value="SpnB_Rossmann"/>
    <property type="match status" value="1"/>
</dbReference>
<feature type="non-terminal residue" evidence="8">
    <location>
        <position position="1"/>
    </location>
</feature>
<dbReference type="SMART" id="SM01294">
    <property type="entry name" value="PKS_PP_betabranch"/>
    <property type="match status" value="1"/>
</dbReference>